<organism evidence="2 3">
    <name type="scientific">Dorea acetigenes</name>
    <dbReference type="NCBI Taxonomy" id="2981787"/>
    <lineage>
        <taxon>Bacteria</taxon>
        <taxon>Bacillati</taxon>
        <taxon>Bacillota</taxon>
        <taxon>Clostridia</taxon>
        <taxon>Lachnospirales</taxon>
        <taxon>Lachnospiraceae</taxon>
        <taxon>Dorea</taxon>
    </lineage>
</organism>
<reference evidence="2 3" key="1">
    <citation type="journal article" date="2021" name="ISME Commun">
        <title>Automated analysis of genomic sequences facilitates high-throughput and comprehensive description of bacteria.</title>
        <authorList>
            <person name="Hitch T.C.A."/>
        </authorList>
    </citation>
    <scope>NUCLEOTIDE SEQUENCE [LARGE SCALE GENOMIC DNA]</scope>
    <source>
        <strain evidence="2 3">Sanger_03</strain>
    </source>
</reference>
<keyword evidence="1" id="KW-0175">Coiled coil</keyword>
<accession>A0ABT2RRW2</accession>
<protein>
    <submittedName>
        <fullName evidence="2">Uncharacterized protein</fullName>
    </submittedName>
</protein>
<dbReference type="Proteomes" id="UP001652431">
    <property type="component" value="Unassembled WGS sequence"/>
</dbReference>
<comment type="caution">
    <text evidence="2">The sequence shown here is derived from an EMBL/GenBank/DDBJ whole genome shotgun (WGS) entry which is preliminary data.</text>
</comment>
<evidence type="ECO:0000256" key="1">
    <source>
        <dbReference type="SAM" id="Coils"/>
    </source>
</evidence>
<gene>
    <name evidence="2" type="ORF">OCV99_16705</name>
</gene>
<dbReference type="RefSeq" id="WP_158372068.1">
    <property type="nucleotide sequence ID" value="NZ_JAOQJU010000037.1"/>
</dbReference>
<name>A0ABT2RRW2_9FIRM</name>
<evidence type="ECO:0000313" key="2">
    <source>
        <dbReference type="EMBL" id="MCU6688142.1"/>
    </source>
</evidence>
<proteinExistence type="predicted"/>
<evidence type="ECO:0000313" key="3">
    <source>
        <dbReference type="Proteomes" id="UP001652431"/>
    </source>
</evidence>
<dbReference type="EMBL" id="JAOQJU010000037">
    <property type="protein sequence ID" value="MCU6688142.1"/>
    <property type="molecule type" value="Genomic_DNA"/>
</dbReference>
<feature type="coiled-coil region" evidence="1">
    <location>
        <begin position="281"/>
        <end position="315"/>
    </location>
</feature>
<keyword evidence="3" id="KW-1185">Reference proteome</keyword>
<sequence length="318" mass="35931">MSKLKIIAGAVAGIVCLAGAVCLGVFTWRDYQTQQEQAAGREEAEKLLRPLDVEWNRIQQEIDDLEEEYSLKMEGTGTAEVLFTHPDARVYEEAYPIMEEYGYTGVLAVSEQQFPGTEGNMSLEQFQELIQAGWSTCIVWSGDDMYTWLGALALKMQETGVPGSSVMYFPSETYLKEYDEILLAHGFAAAVHHGEAGEMDTAAGEGGIWHPAAVGLQGETPKYRLDDAVKNKANIVYTVGWQQEDEMYNEKMFRSMLSYFKQYQEESGLQVMDIAGAGEYRQQLENDKGAIEQEYLQKKEELERQKEDIERQMDEIGK</sequence>